<feature type="compositionally biased region" description="Low complexity" evidence="1">
    <location>
        <begin position="53"/>
        <end position="62"/>
    </location>
</feature>
<proteinExistence type="predicted"/>
<keyword evidence="3" id="KW-1185">Reference proteome</keyword>
<feature type="compositionally biased region" description="Gly residues" evidence="1">
    <location>
        <begin position="144"/>
        <end position="153"/>
    </location>
</feature>
<gene>
    <name evidence="2" type="ORF">DMC30DRAFT_398295</name>
</gene>
<name>A0A5C5FWV0_9BASI</name>
<evidence type="ECO:0000256" key="1">
    <source>
        <dbReference type="SAM" id="MobiDB-lite"/>
    </source>
</evidence>
<reference evidence="2 3" key="1">
    <citation type="submission" date="2019-03" db="EMBL/GenBank/DDBJ databases">
        <title>Rhodosporidium diobovatum UCD-FST 08-225 genome sequencing, assembly, and annotation.</title>
        <authorList>
            <person name="Fakankun I.U."/>
            <person name="Fristensky B."/>
            <person name="Levin D.B."/>
        </authorList>
    </citation>
    <scope>NUCLEOTIDE SEQUENCE [LARGE SCALE GENOMIC DNA]</scope>
    <source>
        <strain evidence="2 3">UCD-FST 08-225</strain>
    </source>
</reference>
<dbReference type="Proteomes" id="UP000311382">
    <property type="component" value="Unassembled WGS sequence"/>
</dbReference>
<evidence type="ECO:0000313" key="2">
    <source>
        <dbReference type="EMBL" id="TNY20201.1"/>
    </source>
</evidence>
<feature type="region of interest" description="Disordered" evidence="1">
    <location>
        <begin position="1"/>
        <end position="29"/>
    </location>
</feature>
<sequence length="153" mass="15937">MGERERERARASRRGEGERCGARPSSPLGADCCQSWSAISAAVVGVVGGSEGSEGTKWLGAGSRRRGARPRALPSRSAGLLSYSGSRCMSQCYSGLLSTPFREVTCSSQLSSPFSRPAAMHAGPERASARPASFGRHGCTGTLHGLGPGERPK</sequence>
<evidence type="ECO:0000313" key="3">
    <source>
        <dbReference type="Proteomes" id="UP000311382"/>
    </source>
</evidence>
<feature type="region of interest" description="Disordered" evidence="1">
    <location>
        <begin position="111"/>
        <end position="153"/>
    </location>
</feature>
<protein>
    <submittedName>
        <fullName evidence="2">Uncharacterized protein</fullName>
    </submittedName>
</protein>
<comment type="caution">
    <text evidence="2">The sequence shown here is derived from an EMBL/GenBank/DDBJ whole genome shotgun (WGS) entry which is preliminary data.</text>
</comment>
<accession>A0A5C5FWV0</accession>
<feature type="region of interest" description="Disordered" evidence="1">
    <location>
        <begin position="49"/>
        <end position="76"/>
    </location>
</feature>
<dbReference type="AlphaFoldDB" id="A0A5C5FWV0"/>
<organism evidence="2 3">
    <name type="scientific">Rhodotorula diobovata</name>
    <dbReference type="NCBI Taxonomy" id="5288"/>
    <lineage>
        <taxon>Eukaryota</taxon>
        <taxon>Fungi</taxon>
        <taxon>Dikarya</taxon>
        <taxon>Basidiomycota</taxon>
        <taxon>Pucciniomycotina</taxon>
        <taxon>Microbotryomycetes</taxon>
        <taxon>Sporidiobolales</taxon>
        <taxon>Sporidiobolaceae</taxon>
        <taxon>Rhodotorula</taxon>
    </lineage>
</organism>
<dbReference type="EMBL" id="SOZI01000073">
    <property type="protein sequence ID" value="TNY20201.1"/>
    <property type="molecule type" value="Genomic_DNA"/>
</dbReference>
<feature type="compositionally biased region" description="Basic and acidic residues" evidence="1">
    <location>
        <begin position="1"/>
        <end position="21"/>
    </location>
</feature>